<gene>
    <name evidence="2" type="ORF">GWK47_032286</name>
</gene>
<feature type="region of interest" description="Disordered" evidence="1">
    <location>
        <begin position="1"/>
        <end position="22"/>
    </location>
</feature>
<reference evidence="2" key="1">
    <citation type="submission" date="2020-07" db="EMBL/GenBank/DDBJ databases">
        <title>The High-quality genome of the commercially important snow crab, Chionoecetes opilio.</title>
        <authorList>
            <person name="Jeong J.-H."/>
            <person name="Ryu S."/>
        </authorList>
    </citation>
    <scope>NUCLEOTIDE SEQUENCE</scope>
    <source>
        <strain evidence="2">MADBK_172401_WGS</strain>
        <tissue evidence="2">Digestive gland</tissue>
    </source>
</reference>
<name>A0A8J5D1Q7_CHIOP</name>
<comment type="caution">
    <text evidence="2">The sequence shown here is derived from an EMBL/GenBank/DDBJ whole genome shotgun (WGS) entry which is preliminary data.</text>
</comment>
<evidence type="ECO:0000256" key="1">
    <source>
        <dbReference type="SAM" id="MobiDB-lite"/>
    </source>
</evidence>
<dbReference type="EMBL" id="JACEEZ010002090">
    <property type="protein sequence ID" value="KAG0728536.1"/>
    <property type="molecule type" value="Genomic_DNA"/>
</dbReference>
<proteinExistence type="predicted"/>
<dbReference type="AlphaFoldDB" id="A0A8J5D1Q7"/>
<sequence>MYQTQAPSISSAGTPAKSNHPPQQPYSLTVDYYADSGGVSQLMTPAVWMFYANFTAPREILYRQDTGARVYPKKPLLLRPLHGAGLISPAFPNATMEVKHVKQIALRVDSPYYHVPVTAYTGDLSCASFWTCYSPMAGISKRSSETR</sequence>
<keyword evidence="3" id="KW-1185">Reference proteome</keyword>
<evidence type="ECO:0000313" key="2">
    <source>
        <dbReference type="EMBL" id="KAG0728536.1"/>
    </source>
</evidence>
<accession>A0A8J5D1Q7</accession>
<dbReference type="Proteomes" id="UP000770661">
    <property type="component" value="Unassembled WGS sequence"/>
</dbReference>
<protein>
    <submittedName>
        <fullName evidence="2">Uncharacterized protein</fullName>
    </submittedName>
</protein>
<organism evidence="2 3">
    <name type="scientific">Chionoecetes opilio</name>
    <name type="common">Atlantic snow crab</name>
    <name type="synonym">Cancer opilio</name>
    <dbReference type="NCBI Taxonomy" id="41210"/>
    <lineage>
        <taxon>Eukaryota</taxon>
        <taxon>Metazoa</taxon>
        <taxon>Ecdysozoa</taxon>
        <taxon>Arthropoda</taxon>
        <taxon>Crustacea</taxon>
        <taxon>Multicrustacea</taxon>
        <taxon>Malacostraca</taxon>
        <taxon>Eumalacostraca</taxon>
        <taxon>Eucarida</taxon>
        <taxon>Decapoda</taxon>
        <taxon>Pleocyemata</taxon>
        <taxon>Brachyura</taxon>
        <taxon>Eubrachyura</taxon>
        <taxon>Majoidea</taxon>
        <taxon>Majidae</taxon>
        <taxon>Chionoecetes</taxon>
    </lineage>
</organism>
<evidence type="ECO:0000313" key="3">
    <source>
        <dbReference type="Proteomes" id="UP000770661"/>
    </source>
</evidence>